<protein>
    <submittedName>
        <fullName evidence="6">Uncharacterized protein</fullName>
    </submittedName>
</protein>
<dbReference type="PANTHER" id="PTHR38459">
    <property type="entry name" value="PROPHAGE BACTOPRENOL-LINKED GLUCOSE TRANSLOCASE HOMOLOG"/>
    <property type="match status" value="1"/>
</dbReference>
<gene>
    <name evidence="6" type="ORF">BV394_11010</name>
</gene>
<comment type="subcellular location">
    <subcellularLocation>
        <location evidence="1">Membrane</location>
        <topology evidence="1">Multi-pass membrane protein</topology>
    </subcellularLocation>
</comment>
<keyword evidence="4" id="KW-1133">Transmembrane helix</keyword>
<evidence type="ECO:0000256" key="3">
    <source>
        <dbReference type="ARBA" id="ARBA00022692"/>
    </source>
</evidence>
<evidence type="ECO:0000256" key="2">
    <source>
        <dbReference type="ARBA" id="ARBA00009399"/>
    </source>
</evidence>
<keyword evidence="5" id="KW-0472">Membrane</keyword>
<comment type="similarity">
    <text evidence="2">Belongs to the GtrA family.</text>
</comment>
<dbReference type="PANTHER" id="PTHR38459:SF1">
    <property type="entry name" value="PROPHAGE BACTOPRENOL-LINKED GLUCOSE TRANSLOCASE HOMOLOG"/>
    <property type="match status" value="1"/>
</dbReference>
<evidence type="ECO:0000256" key="5">
    <source>
        <dbReference type="ARBA" id="ARBA00023136"/>
    </source>
</evidence>
<evidence type="ECO:0000313" key="6">
    <source>
        <dbReference type="EMBL" id="APX90189.1"/>
    </source>
</evidence>
<evidence type="ECO:0000313" key="7">
    <source>
        <dbReference type="Proteomes" id="UP000187266"/>
    </source>
</evidence>
<evidence type="ECO:0000256" key="1">
    <source>
        <dbReference type="ARBA" id="ARBA00004141"/>
    </source>
</evidence>
<keyword evidence="7" id="KW-1185">Reference proteome</keyword>
<accession>A0A2M9D4U8</accession>
<dbReference type="InterPro" id="IPR051401">
    <property type="entry name" value="GtrA_CellWall_Glycosyl"/>
</dbReference>
<accession>A0A1U7DJY3</accession>
<organism evidence="6 7">
    <name type="scientific">Brevirhabdus pacifica</name>
    <dbReference type="NCBI Taxonomy" id="1267768"/>
    <lineage>
        <taxon>Bacteria</taxon>
        <taxon>Pseudomonadati</taxon>
        <taxon>Pseudomonadota</taxon>
        <taxon>Alphaproteobacteria</taxon>
        <taxon>Rhodobacterales</taxon>
        <taxon>Paracoccaceae</taxon>
        <taxon>Brevirhabdus</taxon>
    </lineage>
</organism>
<dbReference type="GO" id="GO:0005886">
    <property type="term" value="C:plasma membrane"/>
    <property type="evidence" value="ECO:0007669"/>
    <property type="project" value="TreeGrafter"/>
</dbReference>
<dbReference type="InterPro" id="IPR007267">
    <property type="entry name" value="GtrA_DPMS_TM"/>
</dbReference>
<dbReference type="Proteomes" id="UP000187266">
    <property type="component" value="Chromosome"/>
</dbReference>
<reference evidence="6 7" key="1">
    <citation type="submission" date="2017-01" db="EMBL/GenBank/DDBJ databases">
        <title>Genomic analysis of Xuhuaishuia manganoxidans DY6-4.</title>
        <authorList>
            <person name="Wang X."/>
        </authorList>
    </citation>
    <scope>NUCLEOTIDE SEQUENCE [LARGE SCALE GENOMIC DNA]</scope>
    <source>
        <strain evidence="6 7">DY6-4</strain>
    </source>
</reference>
<dbReference type="EMBL" id="CP019124">
    <property type="protein sequence ID" value="APX90189.1"/>
    <property type="molecule type" value="Genomic_DNA"/>
</dbReference>
<name>A0A1U7DJY3_9RHOB</name>
<dbReference type="AlphaFoldDB" id="A0A1U7DJY3"/>
<dbReference type="RefSeq" id="WP_076980206.1">
    <property type="nucleotide sequence ID" value="NZ_CP019124.1"/>
</dbReference>
<keyword evidence="3" id="KW-0812">Transmembrane</keyword>
<dbReference type="STRING" id="1267768.BV394_11010"/>
<dbReference type="Pfam" id="PF04138">
    <property type="entry name" value="GtrA_DPMS_TM"/>
    <property type="match status" value="1"/>
</dbReference>
<dbReference type="GO" id="GO:0000271">
    <property type="term" value="P:polysaccharide biosynthetic process"/>
    <property type="evidence" value="ECO:0007669"/>
    <property type="project" value="InterPro"/>
</dbReference>
<sequence>MRQIARQALRFATVGVLATLLGGAVIFWARLGMGAGLLAANVLGYGAGLVLTFLGSRLWVFREPGAEPAPWAGSAVGFAALFAAAFASNLAVTAGLLQTGLAYVPAQLAGMAIYSVTMFAGGRLLVFARPLREGPSDERP</sequence>
<proteinExistence type="inferred from homology"/>
<evidence type="ECO:0000256" key="4">
    <source>
        <dbReference type="ARBA" id="ARBA00022989"/>
    </source>
</evidence>